<keyword evidence="4 5" id="KW-0472">Membrane</keyword>
<dbReference type="InterPro" id="IPR003689">
    <property type="entry name" value="ZIP"/>
</dbReference>
<reference evidence="6 7" key="1">
    <citation type="submission" date="2008-07" db="EMBL/GenBank/DDBJ databases">
        <authorList>
            <person name="El-Sayed N."/>
            <person name="Caler E."/>
            <person name="Inman J."/>
            <person name="Amedeo P."/>
            <person name="Hass B."/>
            <person name="Wortman J."/>
        </authorList>
    </citation>
    <scope>NUCLEOTIDE SEQUENCE [LARGE SCALE GENOMIC DNA]</scope>
    <source>
        <strain evidence="7">ATCC 50983 / TXsc</strain>
    </source>
</reference>
<dbReference type="Proteomes" id="UP000007800">
    <property type="component" value="Unassembled WGS sequence"/>
</dbReference>
<dbReference type="OrthoDB" id="10263369at2759"/>
<dbReference type="GO" id="GO:0016020">
    <property type="term" value="C:membrane"/>
    <property type="evidence" value="ECO:0007669"/>
    <property type="project" value="UniProtKB-SubCell"/>
</dbReference>
<comment type="subcellular location">
    <subcellularLocation>
        <location evidence="1">Membrane</location>
        <topology evidence="1">Multi-pass membrane protein</topology>
    </subcellularLocation>
</comment>
<organism evidence="7">
    <name type="scientific">Perkinsus marinus (strain ATCC 50983 / TXsc)</name>
    <dbReference type="NCBI Taxonomy" id="423536"/>
    <lineage>
        <taxon>Eukaryota</taxon>
        <taxon>Sar</taxon>
        <taxon>Alveolata</taxon>
        <taxon>Perkinsozoa</taxon>
        <taxon>Perkinsea</taxon>
        <taxon>Perkinsida</taxon>
        <taxon>Perkinsidae</taxon>
        <taxon>Perkinsus</taxon>
    </lineage>
</organism>
<keyword evidence="7" id="KW-1185">Reference proteome</keyword>
<evidence type="ECO:0000256" key="4">
    <source>
        <dbReference type="ARBA" id="ARBA00023136"/>
    </source>
</evidence>
<dbReference type="InParanoid" id="C5L3K0"/>
<dbReference type="PANTHER" id="PTHR11040">
    <property type="entry name" value="ZINC/IRON TRANSPORTER"/>
    <property type="match status" value="1"/>
</dbReference>
<feature type="transmembrane region" description="Helical" evidence="5">
    <location>
        <begin position="201"/>
        <end position="223"/>
    </location>
</feature>
<feature type="transmembrane region" description="Helical" evidence="5">
    <location>
        <begin position="6"/>
        <end position="28"/>
    </location>
</feature>
<feature type="transmembrane region" description="Helical" evidence="5">
    <location>
        <begin position="169"/>
        <end position="189"/>
    </location>
</feature>
<keyword evidence="2 5" id="KW-0812">Transmembrane</keyword>
<evidence type="ECO:0000313" key="6">
    <source>
        <dbReference type="EMBL" id="EER08579.1"/>
    </source>
</evidence>
<gene>
    <name evidence="6" type="ORF">Pmar_PMAR017633</name>
</gene>
<dbReference type="AlphaFoldDB" id="C5L3K0"/>
<evidence type="ECO:0000256" key="1">
    <source>
        <dbReference type="ARBA" id="ARBA00004141"/>
    </source>
</evidence>
<evidence type="ECO:0000313" key="7">
    <source>
        <dbReference type="Proteomes" id="UP000007800"/>
    </source>
</evidence>
<evidence type="ECO:0000256" key="3">
    <source>
        <dbReference type="ARBA" id="ARBA00022989"/>
    </source>
</evidence>
<feature type="transmembrane region" description="Helical" evidence="5">
    <location>
        <begin position="264"/>
        <end position="285"/>
    </location>
</feature>
<keyword evidence="3 5" id="KW-1133">Transmembrane helix</keyword>
<sequence>MSPLEVWKLISIFATLATAVLGMCISFYSRKSKLFPLGCALACGVLLAVGLTHSLPEGVEGMQSWSLDNLNGYPFAYLLCAMAVAFLAIVEEGVHVWYERKSLLSERLCDGVPVKRPSDNLDSDERILEPDMHSNVFSETSAIFVFLALSVHSILEGMATGVASGVDDLYGTLVAILAHKGLAAFALGANMVEARVSRYRVLLYGLIFAMGTPVGIIIGWLGSRGEESAGLFSGIANSLAAGTFIYVSVMEFFPVTFRHDRGRFIFKVLSFIAGFSLMAILPIWAEVHG</sequence>
<accession>C5L3K0</accession>
<evidence type="ECO:0000256" key="5">
    <source>
        <dbReference type="SAM" id="Phobius"/>
    </source>
</evidence>
<feature type="transmembrane region" description="Helical" evidence="5">
    <location>
        <begin position="35"/>
        <end position="55"/>
    </location>
</feature>
<dbReference type="Pfam" id="PF02535">
    <property type="entry name" value="Zip"/>
    <property type="match status" value="1"/>
</dbReference>
<protein>
    <submittedName>
        <fullName evidence="6">Zinc transporter, putative</fullName>
    </submittedName>
</protein>
<feature type="transmembrane region" description="Helical" evidence="5">
    <location>
        <begin position="75"/>
        <end position="98"/>
    </location>
</feature>
<evidence type="ECO:0000256" key="2">
    <source>
        <dbReference type="ARBA" id="ARBA00022692"/>
    </source>
</evidence>
<proteinExistence type="predicted"/>
<dbReference type="PANTHER" id="PTHR11040:SF140">
    <property type="entry name" value="ZRT (ZRT), IRT- (IRT-) LIKE PROTEIN TRANSPORTER"/>
    <property type="match status" value="1"/>
</dbReference>
<dbReference type="OMA" id="VMEICIA"/>
<dbReference type="RefSeq" id="XP_002776763.1">
    <property type="nucleotide sequence ID" value="XM_002776717.1"/>
</dbReference>
<dbReference type="GO" id="GO:0005385">
    <property type="term" value="F:zinc ion transmembrane transporter activity"/>
    <property type="evidence" value="ECO:0007669"/>
    <property type="project" value="TreeGrafter"/>
</dbReference>
<name>C5L3K0_PERM5</name>
<dbReference type="GeneID" id="9042191"/>
<feature type="transmembrane region" description="Helical" evidence="5">
    <location>
        <begin position="229"/>
        <end position="252"/>
    </location>
</feature>
<dbReference type="EMBL" id="GG678922">
    <property type="protein sequence ID" value="EER08579.1"/>
    <property type="molecule type" value="Genomic_DNA"/>
</dbReference>
<feature type="transmembrane region" description="Helical" evidence="5">
    <location>
        <begin position="142"/>
        <end position="163"/>
    </location>
</feature>